<dbReference type="Pfam" id="PF00989">
    <property type="entry name" value="PAS"/>
    <property type="match status" value="1"/>
</dbReference>
<keyword evidence="9" id="KW-0808">Transferase</keyword>
<evidence type="ECO:0000256" key="6">
    <source>
        <dbReference type="ARBA" id="ARBA00022606"/>
    </source>
</evidence>
<evidence type="ECO:0000256" key="10">
    <source>
        <dbReference type="ARBA" id="ARBA00022737"/>
    </source>
</evidence>
<dbReference type="NCBIfam" id="TIGR00229">
    <property type="entry name" value="sensory_box"/>
    <property type="match status" value="1"/>
</dbReference>
<dbReference type="InterPro" id="IPR000700">
    <property type="entry name" value="PAS-assoc_C"/>
</dbReference>
<dbReference type="InterPro" id="IPR011102">
    <property type="entry name" value="Sig_transdc_His_kinase_HWE"/>
</dbReference>
<accession>A0ABV1RAM2</accession>
<organism evidence="19 20">
    <name type="scientific">Methylobacterium brachiatum</name>
    <dbReference type="NCBI Taxonomy" id="269660"/>
    <lineage>
        <taxon>Bacteria</taxon>
        <taxon>Pseudomonadati</taxon>
        <taxon>Pseudomonadota</taxon>
        <taxon>Alphaproteobacteria</taxon>
        <taxon>Hyphomicrobiales</taxon>
        <taxon>Methylobacteriaceae</taxon>
        <taxon>Methylobacterium</taxon>
    </lineage>
</organism>
<dbReference type="Gene3D" id="3.30.450.40">
    <property type="match status" value="2"/>
</dbReference>
<keyword evidence="13" id="KW-0067">ATP-binding</keyword>
<evidence type="ECO:0000256" key="1">
    <source>
        <dbReference type="ARBA" id="ARBA00000085"/>
    </source>
</evidence>
<dbReference type="InterPro" id="IPR013767">
    <property type="entry name" value="PAS_fold"/>
</dbReference>
<keyword evidence="10" id="KW-0677">Repeat</keyword>
<keyword evidence="8" id="KW-0288">FMN</keyword>
<dbReference type="InterPro" id="IPR000014">
    <property type="entry name" value="PAS"/>
</dbReference>
<evidence type="ECO:0000256" key="9">
    <source>
        <dbReference type="ARBA" id="ARBA00022679"/>
    </source>
</evidence>
<dbReference type="SMART" id="SM00086">
    <property type="entry name" value="PAC"/>
    <property type="match status" value="2"/>
</dbReference>
<dbReference type="InterPro" id="IPR035965">
    <property type="entry name" value="PAS-like_dom_sf"/>
</dbReference>
<gene>
    <name evidence="19" type="ORF">ABS770_26170</name>
</gene>
<keyword evidence="14" id="KW-0157">Chromophore</keyword>
<dbReference type="PANTHER" id="PTHR41523">
    <property type="entry name" value="TWO-COMPONENT SYSTEM SENSOR PROTEIN"/>
    <property type="match status" value="1"/>
</dbReference>
<evidence type="ECO:0000256" key="4">
    <source>
        <dbReference type="ARBA" id="ARBA00022543"/>
    </source>
</evidence>
<evidence type="ECO:0000256" key="15">
    <source>
        <dbReference type="ARBA" id="ARBA00023026"/>
    </source>
</evidence>
<keyword evidence="16" id="KW-0675">Receptor</keyword>
<comment type="caution">
    <text evidence="19">The sequence shown here is derived from an EMBL/GenBank/DDBJ whole genome shotgun (WGS) entry which is preliminary data.</text>
</comment>
<keyword evidence="20" id="KW-1185">Reference proteome</keyword>
<evidence type="ECO:0000256" key="11">
    <source>
        <dbReference type="ARBA" id="ARBA00022741"/>
    </source>
</evidence>
<evidence type="ECO:0000256" key="7">
    <source>
        <dbReference type="ARBA" id="ARBA00022630"/>
    </source>
</evidence>
<keyword evidence="7" id="KW-0285">Flavoprotein</keyword>
<keyword evidence="15" id="KW-0843">Virulence</keyword>
<feature type="domain" description="PAC" evidence="18">
    <location>
        <begin position="368"/>
        <end position="420"/>
    </location>
</feature>
<dbReference type="SMART" id="SM00091">
    <property type="entry name" value="PAS"/>
    <property type="match status" value="3"/>
</dbReference>
<keyword evidence="11" id="KW-0547">Nucleotide-binding</keyword>
<evidence type="ECO:0000256" key="5">
    <source>
        <dbReference type="ARBA" id="ARBA00022553"/>
    </source>
</evidence>
<dbReference type="CDD" id="cd00130">
    <property type="entry name" value="PAS"/>
    <property type="match status" value="1"/>
</dbReference>
<dbReference type="InterPro" id="IPR029016">
    <property type="entry name" value="GAF-like_dom_sf"/>
</dbReference>
<proteinExistence type="predicted"/>
<evidence type="ECO:0000256" key="14">
    <source>
        <dbReference type="ARBA" id="ARBA00022991"/>
    </source>
</evidence>
<evidence type="ECO:0000256" key="3">
    <source>
        <dbReference type="ARBA" id="ARBA00021740"/>
    </source>
</evidence>
<evidence type="ECO:0000256" key="8">
    <source>
        <dbReference type="ARBA" id="ARBA00022643"/>
    </source>
</evidence>
<dbReference type="Gene3D" id="3.30.450.20">
    <property type="entry name" value="PAS domain"/>
    <property type="match status" value="3"/>
</dbReference>
<dbReference type="InterPro" id="IPR013656">
    <property type="entry name" value="PAS_4"/>
</dbReference>
<dbReference type="SMART" id="SM00911">
    <property type="entry name" value="HWE_HK"/>
    <property type="match status" value="1"/>
</dbReference>
<dbReference type="PROSITE" id="PS50112">
    <property type="entry name" value="PAS"/>
    <property type="match status" value="1"/>
</dbReference>
<evidence type="ECO:0000313" key="20">
    <source>
        <dbReference type="Proteomes" id="UP001432995"/>
    </source>
</evidence>
<evidence type="ECO:0000313" key="19">
    <source>
        <dbReference type="EMBL" id="MER2291747.1"/>
    </source>
</evidence>
<dbReference type="EMBL" id="JBELQD010000056">
    <property type="protein sequence ID" value="MER2291747.1"/>
    <property type="molecule type" value="Genomic_DNA"/>
</dbReference>
<evidence type="ECO:0000256" key="12">
    <source>
        <dbReference type="ARBA" id="ARBA00022777"/>
    </source>
</evidence>
<dbReference type="Proteomes" id="UP001432995">
    <property type="component" value="Unassembled WGS sequence"/>
</dbReference>
<keyword evidence="5" id="KW-0597">Phosphoprotein</keyword>
<dbReference type="EC" id="2.7.13.3" evidence="2"/>
<dbReference type="InterPro" id="IPR001610">
    <property type="entry name" value="PAC"/>
</dbReference>
<evidence type="ECO:0000256" key="2">
    <source>
        <dbReference type="ARBA" id="ARBA00012438"/>
    </source>
</evidence>
<feature type="domain" description="PAS" evidence="17">
    <location>
        <begin position="167"/>
        <end position="213"/>
    </location>
</feature>
<dbReference type="Gene3D" id="3.30.565.10">
    <property type="entry name" value="Histidine kinase-like ATPase, C-terminal domain"/>
    <property type="match status" value="1"/>
</dbReference>
<keyword evidence="12" id="KW-0418">Kinase</keyword>
<evidence type="ECO:0000256" key="16">
    <source>
        <dbReference type="ARBA" id="ARBA00023170"/>
    </source>
</evidence>
<evidence type="ECO:0000259" key="18">
    <source>
        <dbReference type="PROSITE" id="PS50113"/>
    </source>
</evidence>
<dbReference type="PANTHER" id="PTHR41523:SF7">
    <property type="entry name" value="HISTIDINE KINASE"/>
    <property type="match status" value="1"/>
</dbReference>
<dbReference type="RefSeq" id="WP_350380996.1">
    <property type="nucleotide sequence ID" value="NZ_JBELQD010000056.1"/>
</dbReference>
<comment type="catalytic activity">
    <reaction evidence="1">
        <text>ATP + protein L-histidine = ADP + protein N-phospho-L-histidine.</text>
        <dbReference type="EC" id="2.7.13.3"/>
    </reaction>
</comment>
<sequence>MEYDDEATRRQAALASYDILDTEAEAEFDEIVQAASAACGMPVSLISLLDNDRQWFKAETGFGACETPLSSLICAYAAQQRGVLVIPDTLKDPRTATNPLVTGGPQVRFYAGVPLETADGIGLGALCVLDTKPNQLTAAQVLILRTLARQVMTTLELRRALKERGEIDRRNSAILDSAIDYAIITTDLEAHVTGWNVGAERILGWCEAEMRGKPAHVFFTDEDVADGIPDKEMGSALMYGRGTDERWHQRKDGSLFWANGEMMALRDEGGTAIGFLKMLRDRTEQRNAAAKQQADAEFMRSVLSSSADCIKVLDLDARLTFMSEGGMRVMEVSDFNAVKGCPWPDFWMGQGHADAVAAIEAARAGGVGHFQGAADTFAGTPRWWDVQVTPILGADGCPEKLLSVSRDITDQKTTESMLAASEERWRGLFTGMHEGFFSAELIRDASGQAVDLRFIEINPAFAVQSGLPANAAGRTVRDLIPNLDQSLIDTYGRVVDTGTPETFEVAVPELARTFEVRARKRHGQQFAVLFLDISERKRAEARRAAMTALGDRLRGVNDKADIARIVAEIMGTTLGLSHAGYGEVDPEQETILVADEFSAPGLRSIAGLHRFREYGSYIESLKAGEDVIIPDVTCDPRTIVDAGALKAIDTAAVINLPLMEHGRFVGLLYGVRATPTVWAPEDIAFMRTVADRTRAAIARVEAEEQQRILNQELSHRLKNTLTLVQSIASQTLRNAETIPEAREALAARLIALGKSHDILLNGRTDSAAIGAVIEGALALHQDRQGRFRVSGPDLRIGPSAALSLSLMLHELATNATKYGALSRPAGHVDLIWAVHGTGPEAEFQMIWAEHDGPPVSPPTRTGFGSRLIQRGLAGGTVEMRYPTEGVICTLTTLVTALMAGS</sequence>
<reference evidence="19" key="1">
    <citation type="submission" date="2024-06" db="EMBL/GenBank/DDBJ databases">
        <authorList>
            <person name="Campbell A.G."/>
        </authorList>
    </citation>
    <scope>NUCLEOTIDE SEQUENCE</scope>
    <source>
        <strain evidence="19">EM17</strain>
    </source>
</reference>
<name>A0ABV1RAM2_9HYPH</name>
<dbReference type="SMART" id="SM00065">
    <property type="entry name" value="GAF"/>
    <property type="match status" value="2"/>
</dbReference>
<dbReference type="Pfam" id="PF08448">
    <property type="entry name" value="PAS_4"/>
    <property type="match status" value="1"/>
</dbReference>
<dbReference type="Pfam" id="PF07536">
    <property type="entry name" value="HWE_HK"/>
    <property type="match status" value="1"/>
</dbReference>
<dbReference type="Pfam" id="PF01590">
    <property type="entry name" value="GAF"/>
    <property type="match status" value="2"/>
</dbReference>
<keyword evidence="6" id="KW-0716">Sensory transduction</keyword>
<evidence type="ECO:0000259" key="17">
    <source>
        <dbReference type="PROSITE" id="PS50112"/>
    </source>
</evidence>
<keyword evidence="4" id="KW-0600">Photoreceptor protein</keyword>
<evidence type="ECO:0000256" key="13">
    <source>
        <dbReference type="ARBA" id="ARBA00022840"/>
    </source>
</evidence>
<protein>
    <recommendedName>
        <fullName evidence="3">Blue-light-activated histidine kinase</fullName>
        <ecNumber evidence="2">2.7.13.3</ecNumber>
    </recommendedName>
</protein>
<dbReference type="SUPFAM" id="SSF55785">
    <property type="entry name" value="PYP-like sensor domain (PAS domain)"/>
    <property type="match status" value="3"/>
</dbReference>
<dbReference type="InterPro" id="IPR036890">
    <property type="entry name" value="HATPase_C_sf"/>
</dbReference>
<dbReference type="InterPro" id="IPR003018">
    <property type="entry name" value="GAF"/>
</dbReference>
<dbReference type="SUPFAM" id="SSF55781">
    <property type="entry name" value="GAF domain-like"/>
    <property type="match status" value="2"/>
</dbReference>
<feature type="domain" description="PAC" evidence="18">
    <location>
        <begin position="241"/>
        <end position="294"/>
    </location>
</feature>
<dbReference type="PROSITE" id="PS50113">
    <property type="entry name" value="PAC"/>
    <property type="match status" value="2"/>
</dbReference>